<dbReference type="Gene3D" id="3.90.850.10">
    <property type="entry name" value="Fumarylacetoacetase-like, C-terminal domain"/>
    <property type="match status" value="1"/>
</dbReference>
<dbReference type="RefSeq" id="WP_165235273.1">
    <property type="nucleotide sequence ID" value="NZ_JAAKZV010000030.1"/>
</dbReference>
<accession>A0A6G4TWW5</accession>
<evidence type="ECO:0000313" key="4">
    <source>
        <dbReference type="EMBL" id="NGN64272.1"/>
    </source>
</evidence>
<dbReference type="Pfam" id="PF01557">
    <property type="entry name" value="FAA_hydrolase"/>
    <property type="match status" value="1"/>
</dbReference>
<evidence type="ECO:0000256" key="1">
    <source>
        <dbReference type="ARBA" id="ARBA00010211"/>
    </source>
</evidence>
<comment type="caution">
    <text evidence="4">The sequence shown here is derived from an EMBL/GenBank/DDBJ whole genome shotgun (WGS) entry which is preliminary data.</text>
</comment>
<proteinExistence type="inferred from homology"/>
<dbReference type="GO" id="GO:0016787">
    <property type="term" value="F:hydrolase activity"/>
    <property type="evidence" value="ECO:0007669"/>
    <property type="project" value="UniProtKB-KW"/>
</dbReference>
<dbReference type="AlphaFoldDB" id="A0A6G4TWW5"/>
<dbReference type="GO" id="GO:0046872">
    <property type="term" value="F:metal ion binding"/>
    <property type="evidence" value="ECO:0007669"/>
    <property type="project" value="UniProtKB-KW"/>
</dbReference>
<comment type="similarity">
    <text evidence="1">Belongs to the FAH family.</text>
</comment>
<gene>
    <name evidence="4" type="ORF">G5C51_10200</name>
</gene>
<reference evidence="4 5" key="1">
    <citation type="submission" date="2020-02" db="EMBL/GenBank/DDBJ databases">
        <title>Whole-genome analyses of novel actinobacteria.</title>
        <authorList>
            <person name="Sahin N."/>
        </authorList>
    </citation>
    <scope>NUCLEOTIDE SEQUENCE [LARGE SCALE GENOMIC DNA]</scope>
    <source>
        <strain evidence="4 5">A7024</strain>
    </source>
</reference>
<evidence type="ECO:0000259" key="3">
    <source>
        <dbReference type="Pfam" id="PF01557"/>
    </source>
</evidence>
<dbReference type="PANTHER" id="PTHR42796">
    <property type="entry name" value="FUMARYLACETOACETATE HYDROLASE DOMAIN-CONTAINING PROTEIN 2A-RELATED"/>
    <property type="match status" value="1"/>
</dbReference>
<dbReference type="Proteomes" id="UP000481583">
    <property type="component" value="Unassembled WGS sequence"/>
</dbReference>
<evidence type="ECO:0000256" key="2">
    <source>
        <dbReference type="ARBA" id="ARBA00022723"/>
    </source>
</evidence>
<dbReference type="GO" id="GO:0044281">
    <property type="term" value="P:small molecule metabolic process"/>
    <property type="evidence" value="ECO:0007669"/>
    <property type="project" value="UniProtKB-ARBA"/>
</dbReference>
<keyword evidence="4" id="KW-0378">Hydrolase</keyword>
<organism evidence="4 5">
    <name type="scientific">Streptomyces coryli</name>
    <dbReference type="NCBI Taxonomy" id="1128680"/>
    <lineage>
        <taxon>Bacteria</taxon>
        <taxon>Bacillati</taxon>
        <taxon>Actinomycetota</taxon>
        <taxon>Actinomycetes</taxon>
        <taxon>Kitasatosporales</taxon>
        <taxon>Streptomycetaceae</taxon>
        <taxon>Streptomyces</taxon>
    </lineage>
</organism>
<dbReference type="EMBL" id="JAAKZV010000030">
    <property type="protein sequence ID" value="NGN64272.1"/>
    <property type="molecule type" value="Genomic_DNA"/>
</dbReference>
<dbReference type="InterPro" id="IPR036663">
    <property type="entry name" value="Fumarylacetoacetase_C_sf"/>
</dbReference>
<dbReference type="SUPFAM" id="SSF56529">
    <property type="entry name" value="FAH"/>
    <property type="match status" value="1"/>
</dbReference>
<dbReference type="PANTHER" id="PTHR42796:SF7">
    <property type="entry name" value="2-DEHYDRO-3-DEOXY-D-ARABINONATE DEHYDRATASE"/>
    <property type="match status" value="1"/>
</dbReference>
<dbReference type="InterPro" id="IPR011234">
    <property type="entry name" value="Fumarylacetoacetase-like_C"/>
</dbReference>
<protein>
    <submittedName>
        <fullName evidence="4">Fumarylacetoacetate hydrolase</fullName>
    </submittedName>
</protein>
<name>A0A6G4TWW5_9ACTN</name>
<dbReference type="InterPro" id="IPR051121">
    <property type="entry name" value="FAH"/>
</dbReference>
<sequence>MTIDTSAIPPYTLIAEGLEGGARRWLVVTPDGARELGEGVGLGELLGGDAEAFRAALAAARPVPHRAVRLAAPVDSDTEVWAAGVTYTVSREARMEESEQSADVYEQVYDAERPELFFKAVGWRVSGPGEAVGVRADSTWDVPEPELAVVCAASGEIVGATVCNDVSSRSIEGENPLYLPQAKVYRGSCAIGPWIRLAEGVGDLLTLGIEAAIERDGGPLWKGDTTTARLHRTPAELADWLFRGDDFPRGAVLSTGTSAVPGPEVTLEAGDRVVIDIEGIGRLANPVLRGKAGFGR</sequence>
<keyword evidence="2" id="KW-0479">Metal-binding</keyword>
<evidence type="ECO:0000313" key="5">
    <source>
        <dbReference type="Proteomes" id="UP000481583"/>
    </source>
</evidence>
<feature type="domain" description="Fumarylacetoacetase-like C-terminal" evidence="3">
    <location>
        <begin position="112"/>
        <end position="287"/>
    </location>
</feature>
<keyword evidence="5" id="KW-1185">Reference proteome</keyword>